<dbReference type="VEuPathDB" id="FungiDB:PCH_Pc16g07480"/>
<dbReference type="EMBL" id="AM920431">
    <property type="protein sequence ID" value="CAP93418.1"/>
    <property type="molecule type" value="Genomic_DNA"/>
</dbReference>
<reference evidence="1 2" key="1">
    <citation type="journal article" date="2008" name="Nat. Biotechnol.">
        <title>Genome sequencing and analysis of the filamentous fungus Penicillium chrysogenum.</title>
        <authorList>
            <person name="van den Berg M.A."/>
            <person name="Albang R."/>
            <person name="Albermann K."/>
            <person name="Badger J.H."/>
            <person name="Daran J.-M."/>
            <person name="Driessen A.J.M."/>
            <person name="Garcia-Estrada C."/>
            <person name="Fedorova N.D."/>
            <person name="Harris D.M."/>
            <person name="Heijne W.H.M."/>
            <person name="Joardar V.S."/>
            <person name="Kiel J.A.K.W."/>
            <person name="Kovalchuk A."/>
            <person name="Martin J.F."/>
            <person name="Nierman W.C."/>
            <person name="Nijland J.G."/>
            <person name="Pronk J.T."/>
            <person name="Roubos J.A."/>
            <person name="van der Klei I.J."/>
            <person name="van Peij N.N.M.E."/>
            <person name="Veenhuis M."/>
            <person name="von Doehren H."/>
            <person name="Wagner C."/>
            <person name="Wortman J.R."/>
            <person name="Bovenberg R.A.L."/>
        </authorList>
    </citation>
    <scope>NUCLEOTIDE SEQUENCE [LARGE SCALE GENOMIC DNA]</scope>
    <source>
        <strain evidence="2">ATCC 28089 / DSM 1075 / NRRL 1951 / Wisconsin 54-1255</strain>
    </source>
</reference>
<evidence type="ECO:0000313" key="1">
    <source>
        <dbReference type="EMBL" id="CAP93418.1"/>
    </source>
</evidence>
<dbReference type="OMA" id="QLKPWGE"/>
<gene>
    <name evidence="1" type="ORF">Pc16g07480</name>
    <name evidence="1" type="ORF">PCH_Pc16g07480</name>
</gene>
<keyword evidence="2" id="KW-1185">Reference proteome</keyword>
<organism evidence="1 2">
    <name type="scientific">Penicillium rubens (strain ATCC 28089 / DSM 1075 / NRRL 1951 / Wisconsin 54-1255)</name>
    <name type="common">Penicillium chrysogenum</name>
    <dbReference type="NCBI Taxonomy" id="500485"/>
    <lineage>
        <taxon>Eukaryota</taxon>
        <taxon>Fungi</taxon>
        <taxon>Dikarya</taxon>
        <taxon>Ascomycota</taxon>
        <taxon>Pezizomycotina</taxon>
        <taxon>Eurotiomycetes</taxon>
        <taxon>Eurotiomycetidae</taxon>
        <taxon>Eurotiales</taxon>
        <taxon>Aspergillaceae</taxon>
        <taxon>Penicillium</taxon>
        <taxon>Penicillium chrysogenum species complex</taxon>
    </lineage>
</organism>
<sequence>MVREGSFRTCVDGAGTLTSGPFEAVFITSVQESQEPQCCSGELDFVEGEDGMGAPVFLASSPESLSLISMDAFDLALKVGTGAQAPDIQLLAKPILVGARGCAGRRHPLEGLPVEEGWDKEGQEEQYTVEDGLEHSPQLKPWGEPVGLGENEYREAVLARVPGSKK</sequence>
<dbReference type="Proteomes" id="UP000000724">
    <property type="component" value="Contig Pc00c16"/>
</dbReference>
<evidence type="ECO:0000313" key="2">
    <source>
        <dbReference type="Proteomes" id="UP000000724"/>
    </source>
</evidence>
<name>B6H806_PENRW</name>
<dbReference type="AlphaFoldDB" id="B6H806"/>
<proteinExistence type="predicted"/>
<protein>
    <submittedName>
        <fullName evidence="1">Uncharacterized protein</fullName>
    </submittedName>
</protein>
<dbReference type="HOGENOM" id="CLU_1603296_0_0_1"/>
<accession>B6H806</accession>